<comment type="caution">
    <text evidence="1">The sequence shown here is derived from an EMBL/GenBank/DDBJ whole genome shotgun (WGS) entry which is preliminary data.</text>
</comment>
<keyword evidence="2" id="KW-1185">Reference proteome</keyword>
<dbReference type="Proteomes" id="UP001168821">
    <property type="component" value="Unassembled WGS sequence"/>
</dbReference>
<evidence type="ECO:0000313" key="1">
    <source>
        <dbReference type="EMBL" id="KAJ3662258.1"/>
    </source>
</evidence>
<dbReference type="AlphaFoldDB" id="A0AA38MNR1"/>
<accession>A0AA38MNR1</accession>
<name>A0AA38MNR1_9CUCU</name>
<dbReference type="EMBL" id="JALNTZ010000002">
    <property type="protein sequence ID" value="KAJ3662258.1"/>
    <property type="molecule type" value="Genomic_DNA"/>
</dbReference>
<reference evidence="1" key="1">
    <citation type="journal article" date="2023" name="G3 (Bethesda)">
        <title>Whole genome assemblies of Zophobas morio and Tenebrio molitor.</title>
        <authorList>
            <person name="Kaur S."/>
            <person name="Stinson S.A."/>
            <person name="diCenzo G.C."/>
        </authorList>
    </citation>
    <scope>NUCLEOTIDE SEQUENCE</scope>
    <source>
        <strain evidence="1">QUZm001</strain>
    </source>
</reference>
<protein>
    <submittedName>
        <fullName evidence="1">Uncharacterized protein</fullName>
    </submittedName>
</protein>
<gene>
    <name evidence="1" type="ORF">Zmor_006614</name>
</gene>
<organism evidence="1 2">
    <name type="scientific">Zophobas morio</name>
    <dbReference type="NCBI Taxonomy" id="2755281"/>
    <lineage>
        <taxon>Eukaryota</taxon>
        <taxon>Metazoa</taxon>
        <taxon>Ecdysozoa</taxon>
        <taxon>Arthropoda</taxon>
        <taxon>Hexapoda</taxon>
        <taxon>Insecta</taxon>
        <taxon>Pterygota</taxon>
        <taxon>Neoptera</taxon>
        <taxon>Endopterygota</taxon>
        <taxon>Coleoptera</taxon>
        <taxon>Polyphaga</taxon>
        <taxon>Cucujiformia</taxon>
        <taxon>Tenebrionidae</taxon>
        <taxon>Zophobas</taxon>
    </lineage>
</organism>
<evidence type="ECO:0000313" key="2">
    <source>
        <dbReference type="Proteomes" id="UP001168821"/>
    </source>
</evidence>
<sequence length="133" mass="15101">MLLTAYNRSAVSQENPPRCVLGVSIDRDEQFSEYRYQWSTVTADGRGSTIPLVLLQCEYYHTTNNETHISGREDVKKHVGTYAILKKLLIMNQIAFKFSGQGKNKLSFSELTINKATICTTRKRHKNATTAEI</sequence>
<proteinExistence type="predicted"/>